<evidence type="ECO:0000313" key="2">
    <source>
        <dbReference type="EMBL" id="JAD35542.1"/>
    </source>
</evidence>
<accession>A0A0A8ZL26</accession>
<feature type="compositionally biased region" description="Low complexity" evidence="1">
    <location>
        <begin position="1"/>
        <end position="22"/>
    </location>
</feature>
<proteinExistence type="predicted"/>
<dbReference type="AlphaFoldDB" id="A0A0A8ZL26"/>
<dbReference type="EMBL" id="GBRH01262353">
    <property type="protein sequence ID" value="JAD35542.1"/>
    <property type="molecule type" value="Transcribed_RNA"/>
</dbReference>
<organism evidence="2">
    <name type="scientific">Arundo donax</name>
    <name type="common">Giant reed</name>
    <name type="synonym">Donax arundinaceus</name>
    <dbReference type="NCBI Taxonomy" id="35708"/>
    <lineage>
        <taxon>Eukaryota</taxon>
        <taxon>Viridiplantae</taxon>
        <taxon>Streptophyta</taxon>
        <taxon>Embryophyta</taxon>
        <taxon>Tracheophyta</taxon>
        <taxon>Spermatophyta</taxon>
        <taxon>Magnoliopsida</taxon>
        <taxon>Liliopsida</taxon>
        <taxon>Poales</taxon>
        <taxon>Poaceae</taxon>
        <taxon>PACMAD clade</taxon>
        <taxon>Arundinoideae</taxon>
        <taxon>Arundineae</taxon>
        <taxon>Arundo</taxon>
    </lineage>
</organism>
<feature type="region of interest" description="Disordered" evidence="1">
    <location>
        <begin position="1"/>
        <end position="30"/>
    </location>
</feature>
<sequence length="30" mass="2993">MTIPSSISPRPPARGAGAAAAGDDGWGNRR</sequence>
<name>A0A0A8ZL26_ARUDO</name>
<reference evidence="2" key="2">
    <citation type="journal article" date="2015" name="Data Brief">
        <title>Shoot transcriptome of the giant reed, Arundo donax.</title>
        <authorList>
            <person name="Barrero R.A."/>
            <person name="Guerrero F.D."/>
            <person name="Moolhuijzen P."/>
            <person name="Goolsby J.A."/>
            <person name="Tidwell J."/>
            <person name="Bellgard S.E."/>
            <person name="Bellgard M.I."/>
        </authorList>
    </citation>
    <scope>NUCLEOTIDE SEQUENCE</scope>
    <source>
        <tissue evidence="2">Shoot tissue taken approximately 20 cm above the soil surface</tissue>
    </source>
</reference>
<reference evidence="2" key="1">
    <citation type="submission" date="2014-09" db="EMBL/GenBank/DDBJ databases">
        <authorList>
            <person name="Magalhaes I.L.F."/>
            <person name="Oliveira U."/>
            <person name="Santos F.R."/>
            <person name="Vidigal T.H.D.A."/>
            <person name="Brescovit A.D."/>
            <person name="Santos A.J."/>
        </authorList>
    </citation>
    <scope>NUCLEOTIDE SEQUENCE</scope>
    <source>
        <tissue evidence="2">Shoot tissue taken approximately 20 cm above the soil surface</tissue>
    </source>
</reference>
<protein>
    <submittedName>
        <fullName evidence="2">Uncharacterized protein</fullName>
    </submittedName>
</protein>
<evidence type="ECO:0000256" key="1">
    <source>
        <dbReference type="SAM" id="MobiDB-lite"/>
    </source>
</evidence>